<name>A0A955LVU6_UNCKA</name>
<gene>
    <name evidence="1" type="ORF">KC573_02545</name>
</gene>
<dbReference type="AlphaFoldDB" id="A0A955LVU6"/>
<reference evidence="1" key="2">
    <citation type="journal article" date="2021" name="Microbiome">
        <title>Successional dynamics and alternative stable states in a saline activated sludge microbial community over 9 years.</title>
        <authorList>
            <person name="Wang Y."/>
            <person name="Ye J."/>
            <person name="Ju F."/>
            <person name="Liu L."/>
            <person name="Boyd J.A."/>
            <person name="Deng Y."/>
            <person name="Parks D.H."/>
            <person name="Jiang X."/>
            <person name="Yin X."/>
            <person name="Woodcroft B.J."/>
            <person name="Tyson G.W."/>
            <person name="Hugenholtz P."/>
            <person name="Polz M.F."/>
            <person name="Zhang T."/>
        </authorList>
    </citation>
    <scope>NUCLEOTIDE SEQUENCE</scope>
    <source>
        <strain evidence="1">HKST-UBA02</strain>
    </source>
</reference>
<comment type="caution">
    <text evidence="1">The sequence shown here is derived from an EMBL/GenBank/DDBJ whole genome shotgun (WGS) entry which is preliminary data.</text>
</comment>
<organism evidence="1 2">
    <name type="scientific">candidate division WWE3 bacterium</name>
    <dbReference type="NCBI Taxonomy" id="2053526"/>
    <lineage>
        <taxon>Bacteria</taxon>
        <taxon>Katanobacteria</taxon>
    </lineage>
</organism>
<accession>A0A955LVU6</accession>
<dbReference type="EMBL" id="JAGQKY010000102">
    <property type="protein sequence ID" value="MCA9397684.1"/>
    <property type="molecule type" value="Genomic_DNA"/>
</dbReference>
<feature type="non-terminal residue" evidence="1">
    <location>
        <position position="60"/>
    </location>
</feature>
<dbReference type="Proteomes" id="UP000699691">
    <property type="component" value="Unassembled WGS sequence"/>
</dbReference>
<protein>
    <submittedName>
        <fullName evidence="1">Uncharacterized protein</fullName>
    </submittedName>
</protein>
<evidence type="ECO:0000313" key="1">
    <source>
        <dbReference type="EMBL" id="MCA9397684.1"/>
    </source>
</evidence>
<proteinExistence type="predicted"/>
<sequence>MDRLPHCLASIFVSARSNYLPLGRPFGYGIRPITMTDENIFYHQAVMPEETIESLQVRPG</sequence>
<reference evidence="1" key="1">
    <citation type="submission" date="2020-04" db="EMBL/GenBank/DDBJ databases">
        <authorList>
            <person name="Zhang T."/>
        </authorList>
    </citation>
    <scope>NUCLEOTIDE SEQUENCE</scope>
    <source>
        <strain evidence="1">HKST-UBA02</strain>
    </source>
</reference>
<evidence type="ECO:0000313" key="2">
    <source>
        <dbReference type="Proteomes" id="UP000699691"/>
    </source>
</evidence>